<dbReference type="AlphaFoldDB" id="A0A1Y2K3Z0"/>
<dbReference type="InterPro" id="IPR003190">
    <property type="entry name" value="Asp_decarbox"/>
</dbReference>
<dbReference type="InterPro" id="IPR009010">
    <property type="entry name" value="Asp_de-COase-like_dom_sf"/>
</dbReference>
<gene>
    <name evidence="9" type="primary">panD</name>
    <name evidence="14" type="ORF">MAIT1_01028</name>
</gene>
<evidence type="ECO:0000256" key="5">
    <source>
        <dbReference type="ARBA" id="ARBA00023145"/>
    </source>
</evidence>
<evidence type="ECO:0000256" key="11">
    <source>
        <dbReference type="PIRSR" id="PIRSR006246-2"/>
    </source>
</evidence>
<dbReference type="CDD" id="cd06919">
    <property type="entry name" value="Asp_decarbox"/>
    <property type="match status" value="1"/>
</dbReference>
<feature type="binding site" evidence="9 11">
    <location>
        <position position="72"/>
    </location>
    <ligand>
        <name>substrate</name>
    </ligand>
</feature>
<proteinExistence type="inferred from homology"/>
<evidence type="ECO:0000256" key="4">
    <source>
        <dbReference type="ARBA" id="ARBA00022813"/>
    </source>
</evidence>
<comment type="pathway">
    <text evidence="9">Cofactor biosynthesis; (R)-pantothenate biosynthesis; beta-alanine from L-aspartate: step 1/1.</text>
</comment>
<keyword evidence="15" id="KW-1185">Reference proteome</keyword>
<keyword evidence="8 9" id="KW-0670">Pyruvate</keyword>
<dbReference type="PANTHER" id="PTHR21012">
    <property type="entry name" value="ASPARTATE 1-DECARBOXYLASE"/>
    <property type="match status" value="1"/>
</dbReference>
<keyword evidence="5 9" id="KW-0865">Zymogen</keyword>
<evidence type="ECO:0000256" key="3">
    <source>
        <dbReference type="ARBA" id="ARBA00022793"/>
    </source>
</evidence>
<feature type="binding site" evidence="9 11">
    <location>
        <begin position="88"/>
        <end position="90"/>
    </location>
    <ligand>
        <name>substrate</name>
    </ligand>
</feature>
<feature type="chain" id="PRO_5011837662" description="Aspartate 1-decarboxylase alpha chain" evidence="9 13">
    <location>
        <begin position="40"/>
        <end position="143"/>
    </location>
</feature>
<dbReference type="EC" id="4.1.1.11" evidence="9"/>
<dbReference type="Proteomes" id="UP000194003">
    <property type="component" value="Unassembled WGS sequence"/>
</dbReference>
<dbReference type="EMBL" id="LVJN01000019">
    <property type="protein sequence ID" value="OSM03939.1"/>
    <property type="molecule type" value="Genomic_DNA"/>
</dbReference>
<evidence type="ECO:0000256" key="10">
    <source>
        <dbReference type="PIRSR" id="PIRSR006246-1"/>
    </source>
</evidence>
<evidence type="ECO:0000256" key="12">
    <source>
        <dbReference type="PIRSR" id="PIRSR006246-3"/>
    </source>
</evidence>
<comment type="subunit">
    <text evidence="9">Heterooctamer of four alpha and four beta subunits.</text>
</comment>
<organism evidence="14 15">
    <name type="scientific">Magnetofaba australis IT-1</name>
    <dbReference type="NCBI Taxonomy" id="1434232"/>
    <lineage>
        <taxon>Bacteria</taxon>
        <taxon>Pseudomonadati</taxon>
        <taxon>Pseudomonadota</taxon>
        <taxon>Magnetococcia</taxon>
        <taxon>Magnetococcales</taxon>
        <taxon>Magnetococcaceae</taxon>
        <taxon>Magnetofaba</taxon>
    </lineage>
</organism>
<protein>
    <recommendedName>
        <fullName evidence="9">Aspartate 1-decarboxylase</fullName>
        <ecNumber evidence="9">4.1.1.11</ecNumber>
    </recommendedName>
    <alternativeName>
        <fullName evidence="9">Aspartate alpha-decarboxylase</fullName>
    </alternativeName>
    <component>
        <recommendedName>
            <fullName evidence="9">Aspartate 1-decarboxylase beta chain</fullName>
        </recommendedName>
    </component>
    <component>
        <recommendedName>
            <fullName evidence="9">Aspartate 1-decarboxylase alpha chain</fullName>
        </recommendedName>
    </component>
</protein>
<comment type="subcellular location">
    <subcellularLocation>
        <location evidence="9">Cytoplasm</location>
    </subcellularLocation>
</comment>
<name>A0A1Y2K3Z0_9PROT</name>
<feature type="chain" id="PRO_5011837665" description="Aspartate 1-decarboxylase beta chain" evidence="9 13">
    <location>
        <begin position="1"/>
        <end position="39"/>
    </location>
</feature>
<dbReference type="NCBIfam" id="TIGR00223">
    <property type="entry name" value="panD"/>
    <property type="match status" value="1"/>
</dbReference>
<dbReference type="HAMAP" id="MF_00446">
    <property type="entry name" value="PanD"/>
    <property type="match status" value="1"/>
</dbReference>
<dbReference type="PANTHER" id="PTHR21012:SF0">
    <property type="entry name" value="ASPARTATE 1-DECARBOXYLASE"/>
    <property type="match status" value="1"/>
</dbReference>
<dbReference type="GO" id="GO:0006523">
    <property type="term" value="P:alanine biosynthetic process"/>
    <property type="evidence" value="ECO:0007669"/>
    <property type="project" value="InterPro"/>
</dbReference>
<sequence length="143" mass="15777">MRYALSLRFCQEIAAMDVSLLKCKIHRARVTECHLDYEGSCAIDEDLMEAAGLHEFEEIHIWNVNNGARFTTYAIRGERGSGMISINGSAARMAEINDFVIIAAFARVPEAQARAHQPRLVYINGSEGNRIVGVGQQIPAQAA</sequence>
<keyword evidence="7 9" id="KW-0704">Schiff base</keyword>
<evidence type="ECO:0000256" key="1">
    <source>
        <dbReference type="ARBA" id="ARBA00022490"/>
    </source>
</evidence>
<dbReference type="SUPFAM" id="SSF50692">
    <property type="entry name" value="ADC-like"/>
    <property type="match status" value="1"/>
</dbReference>
<evidence type="ECO:0000256" key="7">
    <source>
        <dbReference type="ARBA" id="ARBA00023270"/>
    </source>
</evidence>
<dbReference type="STRING" id="1434232.MAIT1_01028"/>
<dbReference type="GO" id="GO:0004068">
    <property type="term" value="F:aspartate 1-decarboxylase activity"/>
    <property type="evidence" value="ECO:0007669"/>
    <property type="project" value="UniProtKB-UniRule"/>
</dbReference>
<keyword evidence="6 9" id="KW-0456">Lyase</keyword>
<evidence type="ECO:0000256" key="13">
    <source>
        <dbReference type="PIRSR" id="PIRSR006246-5"/>
    </source>
</evidence>
<dbReference type="GO" id="GO:0015940">
    <property type="term" value="P:pantothenate biosynthetic process"/>
    <property type="evidence" value="ECO:0007669"/>
    <property type="project" value="UniProtKB-UniRule"/>
</dbReference>
<feature type="active site" description="Proton donor" evidence="9 10">
    <location>
        <position position="73"/>
    </location>
</feature>
<comment type="catalytic activity">
    <reaction evidence="9">
        <text>L-aspartate + H(+) = beta-alanine + CO2</text>
        <dbReference type="Rhea" id="RHEA:19497"/>
        <dbReference type="ChEBI" id="CHEBI:15378"/>
        <dbReference type="ChEBI" id="CHEBI:16526"/>
        <dbReference type="ChEBI" id="CHEBI:29991"/>
        <dbReference type="ChEBI" id="CHEBI:57966"/>
        <dbReference type="EC" id="4.1.1.11"/>
    </reaction>
</comment>
<keyword evidence="2 9" id="KW-0566">Pantothenate biosynthesis</keyword>
<dbReference type="UniPathway" id="UPA00028">
    <property type="reaction ID" value="UER00002"/>
</dbReference>
<keyword evidence="4 9" id="KW-0068">Autocatalytic cleavage</keyword>
<feature type="active site" description="Schiff-base intermediate with substrate; via pyruvic acid" evidence="9 10">
    <location>
        <position position="40"/>
    </location>
</feature>
<comment type="cofactor">
    <cofactor evidence="9 10">
        <name>pyruvate</name>
        <dbReference type="ChEBI" id="CHEBI:15361"/>
    </cofactor>
    <text evidence="9 10">Binds 1 pyruvoyl group covalently per subunit.</text>
</comment>
<dbReference type="Gene3D" id="2.40.40.20">
    <property type="match status" value="1"/>
</dbReference>
<keyword evidence="1 9" id="KW-0963">Cytoplasm</keyword>
<evidence type="ECO:0000256" key="9">
    <source>
        <dbReference type="HAMAP-Rule" id="MF_00446"/>
    </source>
</evidence>
<comment type="function">
    <text evidence="9">Catalyzes the pyruvoyl-dependent decarboxylation of aspartate to produce beta-alanine.</text>
</comment>
<dbReference type="GO" id="GO:0005829">
    <property type="term" value="C:cytosol"/>
    <property type="evidence" value="ECO:0007669"/>
    <property type="project" value="TreeGrafter"/>
</dbReference>
<accession>A0A1Y2K3Z0</accession>
<reference evidence="14 15" key="1">
    <citation type="journal article" date="2016" name="BMC Genomics">
        <title>Combined genomic and structural analyses of a cultured magnetotactic bacterium reveals its niche adaptation to a dynamic environment.</title>
        <authorList>
            <person name="Araujo A.C."/>
            <person name="Morillo V."/>
            <person name="Cypriano J."/>
            <person name="Teixeira L.C."/>
            <person name="Leao P."/>
            <person name="Lyra S."/>
            <person name="Almeida L.G."/>
            <person name="Bazylinski D.A."/>
            <person name="Vasconcellos A.T."/>
            <person name="Abreu F."/>
            <person name="Lins U."/>
        </authorList>
    </citation>
    <scope>NUCLEOTIDE SEQUENCE [LARGE SCALE GENOMIC DNA]</scope>
    <source>
        <strain evidence="14 15">IT-1</strain>
    </source>
</reference>
<feature type="modified residue" description="Pyruvic acid (Ser)" evidence="9 12">
    <location>
        <position position="40"/>
    </location>
</feature>
<comment type="similarity">
    <text evidence="9">Belongs to the PanD family.</text>
</comment>
<dbReference type="PIRSF" id="PIRSF006246">
    <property type="entry name" value="Asp_decarbox"/>
    <property type="match status" value="1"/>
</dbReference>
<evidence type="ECO:0000256" key="8">
    <source>
        <dbReference type="ARBA" id="ARBA00023317"/>
    </source>
</evidence>
<keyword evidence="3 9" id="KW-0210">Decarboxylase</keyword>
<evidence type="ECO:0000313" key="14">
    <source>
        <dbReference type="EMBL" id="OSM03939.1"/>
    </source>
</evidence>
<evidence type="ECO:0000256" key="6">
    <source>
        <dbReference type="ARBA" id="ARBA00023239"/>
    </source>
</evidence>
<evidence type="ECO:0000313" key="15">
    <source>
        <dbReference type="Proteomes" id="UP000194003"/>
    </source>
</evidence>
<comment type="caution">
    <text evidence="14">The sequence shown here is derived from an EMBL/GenBank/DDBJ whole genome shotgun (WGS) entry which is preliminary data.</text>
</comment>
<dbReference type="Pfam" id="PF02261">
    <property type="entry name" value="Asp_decarbox"/>
    <property type="match status" value="1"/>
</dbReference>
<comment type="PTM">
    <text evidence="9 12">Is synthesized initially as an inactive proenzyme, which is activated by self-cleavage at a specific serine bond to produce a beta-subunit with a hydroxyl group at its C-terminus and an alpha-subunit with a pyruvoyl group at its N-terminus.</text>
</comment>
<evidence type="ECO:0000256" key="2">
    <source>
        <dbReference type="ARBA" id="ARBA00022655"/>
    </source>
</evidence>